<gene>
    <name evidence="1" type="ORF">CF5_0023</name>
</gene>
<sequence length="134" mass="16195">MNKKYFKGLELNDYEKEVFGLKRNRKYKKMNKKLGRNEPKYWDYDSFFFIQLYADLNAFIDSSKCAYSDMNSHTFVDNNGKERTQIDMINYILKLIQDYRKEVAGWDLEDEDCLRKLESDILDNFKIVLPSLWN</sequence>
<name>A0AAX4J7Q3_9CAUD</name>
<dbReference type="EMBL" id="PP034390">
    <property type="protein sequence ID" value="WRW34697.1"/>
    <property type="molecule type" value="Genomic_DNA"/>
</dbReference>
<organism evidence="1 2">
    <name type="scientific">Staphylococcus phage CF5</name>
    <dbReference type="NCBI Taxonomy" id="3113739"/>
    <lineage>
        <taxon>Viruses</taxon>
        <taxon>Duplodnaviria</taxon>
        <taxon>Heunggongvirae</taxon>
        <taxon>Uroviricota</taxon>
        <taxon>Caudoviricetes</taxon>
        <taxon>Herelleviridae</taxon>
        <taxon>Twortvirinae</taxon>
        <taxon>Silviavirus</taxon>
    </lineage>
</organism>
<dbReference type="Proteomes" id="UP001432109">
    <property type="component" value="Segment"/>
</dbReference>
<reference evidence="1" key="1">
    <citation type="submission" date="2023-12" db="EMBL/GenBank/DDBJ databases">
        <title>Isolation and Characterisation of Novel Lytic Bacteriophages for therapeutic applications in Prosthetic Joint Infections.</title>
        <authorList>
            <person name="Burton N."/>
            <person name="Melo L.D.R."/>
            <person name="Pearce B."/>
            <person name="Tadesse M.D."/>
            <person name="Vryonis E."/>
            <person name="Sagona A."/>
        </authorList>
    </citation>
    <scope>NUCLEOTIDE SEQUENCE</scope>
</reference>
<accession>A0AAX4J7Q3</accession>
<evidence type="ECO:0000313" key="1">
    <source>
        <dbReference type="EMBL" id="WRW34697.1"/>
    </source>
</evidence>
<evidence type="ECO:0000313" key="2">
    <source>
        <dbReference type="Proteomes" id="UP001432109"/>
    </source>
</evidence>
<protein>
    <submittedName>
        <fullName evidence="1">Uncharacterized protein</fullName>
    </submittedName>
</protein>
<proteinExistence type="predicted"/>